<organism evidence="2 3">
    <name type="scientific">Lentibacillus halodurans</name>
    <dbReference type="NCBI Taxonomy" id="237679"/>
    <lineage>
        <taxon>Bacteria</taxon>
        <taxon>Bacillati</taxon>
        <taxon>Bacillota</taxon>
        <taxon>Bacilli</taxon>
        <taxon>Bacillales</taxon>
        <taxon>Bacillaceae</taxon>
        <taxon>Lentibacillus</taxon>
    </lineage>
</organism>
<dbReference type="OrthoDB" id="2886991at2"/>
<dbReference type="EMBL" id="FOJW01000004">
    <property type="protein sequence ID" value="SFA94932.1"/>
    <property type="molecule type" value="Genomic_DNA"/>
</dbReference>
<name>A0A1I0X1P5_9BACI</name>
<evidence type="ECO:0000256" key="1">
    <source>
        <dbReference type="SAM" id="Phobius"/>
    </source>
</evidence>
<dbReference type="InterPro" id="IPR007436">
    <property type="entry name" value="DUF485"/>
</dbReference>
<protein>
    <submittedName>
        <fullName evidence="2">Uncharacterized membrane protein, DUF485 family</fullName>
    </submittedName>
</protein>
<dbReference type="Pfam" id="PF04341">
    <property type="entry name" value="DUF485"/>
    <property type="match status" value="1"/>
</dbReference>
<dbReference type="AlphaFoldDB" id="A0A1I0X1P5"/>
<dbReference type="Proteomes" id="UP000198642">
    <property type="component" value="Unassembled WGS sequence"/>
</dbReference>
<dbReference type="PANTHER" id="PTHR38441:SF1">
    <property type="entry name" value="MEMBRANE PROTEIN"/>
    <property type="match status" value="1"/>
</dbReference>
<keyword evidence="1" id="KW-1133">Transmembrane helix</keyword>
<dbReference type="RefSeq" id="WP_090235232.1">
    <property type="nucleotide sequence ID" value="NZ_FOJW01000004.1"/>
</dbReference>
<gene>
    <name evidence="2" type="ORF">SAMN04488072_10493</name>
</gene>
<feature type="transmembrane region" description="Helical" evidence="1">
    <location>
        <begin position="39"/>
        <end position="59"/>
    </location>
</feature>
<sequence>MSNVSEDNTSHHVNHNVDFEKVEQSEQFKNFMQNKKKFILPYTIFFLIFYFLLPILTSYTTFLNTPAIGDISWVWLFAFAQFVMTWVLCTIYVKKAASFDDQANQIIEDQIQDGGKAS</sequence>
<keyword evidence="1" id="KW-0812">Transmembrane</keyword>
<reference evidence="2 3" key="1">
    <citation type="submission" date="2016-10" db="EMBL/GenBank/DDBJ databases">
        <authorList>
            <person name="de Groot N.N."/>
        </authorList>
    </citation>
    <scope>NUCLEOTIDE SEQUENCE [LARGE SCALE GENOMIC DNA]</scope>
    <source>
        <strain evidence="2 3">CGMCC 1.3702</strain>
    </source>
</reference>
<evidence type="ECO:0000313" key="3">
    <source>
        <dbReference type="Proteomes" id="UP000198642"/>
    </source>
</evidence>
<proteinExistence type="predicted"/>
<dbReference type="PANTHER" id="PTHR38441">
    <property type="entry name" value="INTEGRAL MEMBRANE PROTEIN-RELATED"/>
    <property type="match status" value="1"/>
</dbReference>
<dbReference type="STRING" id="237679.SAMN04488072_10493"/>
<keyword evidence="1" id="KW-0472">Membrane</keyword>
<keyword evidence="3" id="KW-1185">Reference proteome</keyword>
<accession>A0A1I0X1P5</accession>
<evidence type="ECO:0000313" key="2">
    <source>
        <dbReference type="EMBL" id="SFA94932.1"/>
    </source>
</evidence>
<feature type="transmembrane region" description="Helical" evidence="1">
    <location>
        <begin position="71"/>
        <end position="93"/>
    </location>
</feature>